<sequence length="257" mass="29260">MLPPSKSPAPEPLLKTREIVTLILALALIVATALLGRWQLHRAEYKKALTARIAERMQAPPIIQAGHALDFKPNEWRHVIARGEYSTGWTIYLQDRQHNDQPGFWVLTPLHITGSQTYVMVMRGWVPRNFDAINLLPKVQTPQGMTQVDGRIAPAPSQWFSFAPDPPGAVIRQNVELAQFAKYHNIKMLPYVIQEMGGEKDGLVRNWPQPDVGMYTNYGYAFQWYAMTALGLGLTIYFLGKRVRDRSRSLTRKELHS</sequence>
<dbReference type="InterPro" id="IPR045214">
    <property type="entry name" value="Surf1/Surf4"/>
</dbReference>
<feature type="transmembrane region" description="Helical" evidence="5">
    <location>
        <begin position="20"/>
        <end position="38"/>
    </location>
</feature>
<dbReference type="AlphaFoldDB" id="E6PTN4"/>
<organism evidence="6">
    <name type="scientific">mine drainage metagenome</name>
    <dbReference type="NCBI Taxonomy" id="410659"/>
    <lineage>
        <taxon>unclassified sequences</taxon>
        <taxon>metagenomes</taxon>
        <taxon>ecological metagenomes</taxon>
    </lineage>
</organism>
<evidence type="ECO:0000256" key="1">
    <source>
        <dbReference type="ARBA" id="ARBA00004370"/>
    </source>
</evidence>
<feature type="transmembrane region" description="Helical" evidence="5">
    <location>
        <begin position="104"/>
        <end position="126"/>
    </location>
</feature>
<dbReference type="PROSITE" id="PS50895">
    <property type="entry name" value="SURF1"/>
    <property type="match status" value="1"/>
</dbReference>
<comment type="subcellular location">
    <subcellularLocation>
        <location evidence="1">Membrane</location>
    </subcellularLocation>
</comment>
<name>E6PTN4_9ZZZZ</name>
<comment type="caution">
    <text evidence="6">The sequence shown here is derived from an EMBL/GenBank/DDBJ whole genome shotgun (WGS) entry which is preliminary data.</text>
</comment>
<keyword evidence="3 5" id="KW-1133">Transmembrane helix</keyword>
<dbReference type="Pfam" id="PF02104">
    <property type="entry name" value="SURF1"/>
    <property type="match status" value="1"/>
</dbReference>
<evidence type="ECO:0000256" key="3">
    <source>
        <dbReference type="ARBA" id="ARBA00022989"/>
    </source>
</evidence>
<evidence type="ECO:0000256" key="2">
    <source>
        <dbReference type="ARBA" id="ARBA00022692"/>
    </source>
</evidence>
<keyword evidence="2 5" id="KW-0812">Transmembrane</keyword>
<dbReference type="GO" id="GO:0016020">
    <property type="term" value="C:membrane"/>
    <property type="evidence" value="ECO:0007669"/>
    <property type="project" value="UniProtKB-SubCell"/>
</dbReference>
<evidence type="ECO:0000256" key="5">
    <source>
        <dbReference type="SAM" id="Phobius"/>
    </source>
</evidence>
<reference evidence="6" key="1">
    <citation type="submission" date="2009-10" db="EMBL/GenBank/DDBJ databases">
        <title>Diversity of trophic interactions inside an arsenic-rich microbial ecosystem.</title>
        <authorList>
            <person name="Bertin P.N."/>
            <person name="Heinrich-Salmeron A."/>
            <person name="Pelletier E."/>
            <person name="Goulhen-Chollet F."/>
            <person name="Arsene-Ploetze F."/>
            <person name="Gallien S."/>
            <person name="Calteau A."/>
            <person name="Vallenet D."/>
            <person name="Casiot C."/>
            <person name="Chane-Woon-Ming B."/>
            <person name="Giloteaux L."/>
            <person name="Barakat M."/>
            <person name="Bonnefoy V."/>
            <person name="Bruneel O."/>
            <person name="Chandler M."/>
            <person name="Cleiss J."/>
            <person name="Duran R."/>
            <person name="Elbaz-Poulichet F."/>
            <person name="Fonknechten N."/>
            <person name="Lauga B."/>
            <person name="Mornico D."/>
            <person name="Ortet P."/>
            <person name="Schaeffer C."/>
            <person name="Siguier P."/>
            <person name="Alexander Thil Smith A."/>
            <person name="Van Dorsselaer A."/>
            <person name="Weissenbach J."/>
            <person name="Medigue C."/>
            <person name="Le Paslier D."/>
        </authorList>
    </citation>
    <scope>NUCLEOTIDE SEQUENCE</scope>
</reference>
<dbReference type="InterPro" id="IPR002994">
    <property type="entry name" value="Surf1/Shy1"/>
</dbReference>
<dbReference type="CDD" id="cd06662">
    <property type="entry name" value="SURF1"/>
    <property type="match status" value="1"/>
</dbReference>
<dbReference type="EMBL" id="CABM01000050">
    <property type="protein sequence ID" value="CBH98291.1"/>
    <property type="molecule type" value="Genomic_DNA"/>
</dbReference>
<evidence type="ECO:0000313" key="6">
    <source>
        <dbReference type="EMBL" id="CBH98291.1"/>
    </source>
</evidence>
<protein>
    <submittedName>
        <fullName evidence="6">Putative Surfeit locus 1</fullName>
    </submittedName>
</protein>
<gene>
    <name evidence="6" type="ORF">CARN2_3767</name>
</gene>
<accession>E6PTN4</accession>
<dbReference type="PANTHER" id="PTHR23427">
    <property type="entry name" value="SURFEIT LOCUS PROTEIN"/>
    <property type="match status" value="1"/>
</dbReference>
<keyword evidence="4 5" id="KW-0472">Membrane</keyword>
<feature type="transmembrane region" description="Helical" evidence="5">
    <location>
        <begin position="222"/>
        <end position="240"/>
    </location>
</feature>
<proteinExistence type="predicted"/>
<dbReference type="PANTHER" id="PTHR23427:SF2">
    <property type="entry name" value="SURFEIT LOCUS PROTEIN 1"/>
    <property type="match status" value="1"/>
</dbReference>
<evidence type="ECO:0000256" key="4">
    <source>
        <dbReference type="ARBA" id="ARBA00023136"/>
    </source>
</evidence>